<protein>
    <recommendedName>
        <fullName evidence="3">Nucleoporin NUP188 homolog</fullName>
    </recommendedName>
</protein>
<dbReference type="Proteomes" id="UP001293593">
    <property type="component" value="Unassembled WGS sequence"/>
</dbReference>
<dbReference type="InterPro" id="IPR044840">
    <property type="entry name" value="Nup188"/>
</dbReference>
<gene>
    <name evidence="1" type="ORF">QN277_001612</name>
</gene>
<sequence>MADTKSVDAALWWDSFTLLLTELENSSLASGLPQNLVKKLKDNHPWLVDAVSRFKPPNEKSKEALNSKKLQIGSHQLTIQTHLKDKALKISSYLQLDEVQSYILAERSIKHSNVAVDSMAQEFLHVIVIQYYTERQYLLKCIRWILMQAIYIGPGSKEHVIREEAKKLFHDGLETKLISLFQDLLLFSYPEQMDVDLFTLWAEEALIEDNLVLDILFLAYYDSFCSCSGEKWKKLCNIYKGIISGHYNFKKLAITSEAWQLSYHAKVQLLLILIETLDLENLLQMVHDETPYRKGAASFSLIDVQEMDALVSTFNAFEMKEAGPLILAWAAFLYLLLTLPGKDENNDLMEIDHVGYVRQAFEAASFSYCLEILDCDILRDYDGPVSGYRSVLRTLLSAFIASYEVNIQEQAEDSNPILILDILCKIYRGEESLCIQFWDKESFIDGPIRCLLYNLGSEFPFQTVELVQLLSSLCEGTWPAECVYNFLDRSVGVSSLMEIGNEAVTDVSHIVEAQNLVQVPGIEGFFIPAGTRGHVLKVIGGSTALVRWEYATSGMFLLLLRLAQEVHFNGKEEVLLTLDLLSRLVSFNTAVCFELMSLSCSAHSHAVSLTNEQEKNVWVIEIICNLIKNPSLNSYGAALMSKGIKILGKMLICSPSSVAAIVLNANIFDMALQTTVFSGGNNALSSGSWLLSGKLAKMLLIDCEQNSNDCPLAISVLDFTIQLLEAGVENDCLLALIIFSLQYVLINHESWKYKMKHVRWKVTLKVLELMKKCNILKTYHGKMGEIIHDVLFSDSSIHKTLFQMACTTANALEKLHASRLFDPMEIEGLQLAISSVLDVLLIMLTKLSEEAASSFSAFQQAVLSCTTNSVPVAAAVISLISYFQDPAIQIVAARFISFLFKIAESIQPFSYGTTSFAPESNQVMDLRHSLSYILSEQSASNEDLFIATVNLLTSAVHHQPAFLIAIFTPEEMDDGQLIAIGDVKSEGSKKSGLMDALMDYIVRADNLIKSQPHILLGVLNFMTALWQGAPQYLNILESLRSSEKFWKYLSNAILKVAGSTTPLPVNLTEKDARNLANSYLCQSAILGIMSYELFLQKKLLLAESLVKDAAGSQGKEQDGAKTEKSKAPAFSDVKEIWSSWCKDSVLEKLMKSYTSGYNDDIYNSAKVAISLFFVHVMEKLVAGDSGSLSVSLQQKFHTMLAKLSIHPAFSELLYQYSQRGYSEGKKLKKLILSDLYYHLQGELEGRKVGTGPFKELSQYLVESNILETYQHNFNGDLCATTKNLYLFDLVRLQADIGLDVWDCSEWKASKEIAEIMLHWLQEANSFMLTSSSKLSALKALISILTVYHDDAPGRKSMGEEIPDQIIFTCIDNICQSLHATIEKVAPVLDVSEDILNFLAFQSELLLQLTRTVCKSLSFDVSLLVLKCSASGLKLFSELKLLSSRASVIMKILLTLLLLVLDSNCLNSHLGGTIDEKSGEGFSKISNAVLGLLPILCKCVTAPEHCMLSLSVTDLILRNFLMPETWLPVIQNHLQLQLLMLKLQDKTSSSIPIILKFLLTLSRVKGGAEMLYGSGFLSSLRVLFAECGEAFSRIHSENVGSLHEKFEMPGDIWGLGLAVVTAMVQSLEDSSSCTAIVDNVIPYFFQENAYLIFGSLNAPDLPSDHRDKKRPRPQRSWMSLANLKETEHTLMLMCELAKHWNSWTKAIDEADRQLRERCIHLLAFISRGTQRLGDLSNRSASLLCQPTLKEDFDSCLKPSYINSKHGWFAISPHCCVSKLKTTLVSTALTTHGQATKSTDLFPKTCFSDTVAVQIYRIACLLLKFLSLQAEGAVKRAEEVGFVDLAHFPELPMPEILHGLQDQAIAIVTELCEANKPRVSPQIQNLCYLLLHIIEMALQLELCVVQICGIRPVLGRVDDFSKEIKTLFGAMEEHAFLKASKKSLKQMVSFVYPRMLQSEGL</sequence>
<comment type="caution">
    <text evidence="1">The sequence shown here is derived from an EMBL/GenBank/DDBJ whole genome shotgun (WGS) entry which is preliminary data.</text>
</comment>
<dbReference type="EMBL" id="JAWXYG010000001">
    <property type="protein sequence ID" value="KAK4284831.1"/>
    <property type="molecule type" value="Genomic_DNA"/>
</dbReference>
<dbReference type="GO" id="GO:0044611">
    <property type="term" value="C:nuclear pore inner ring"/>
    <property type="evidence" value="ECO:0007669"/>
    <property type="project" value="TreeGrafter"/>
</dbReference>
<dbReference type="GO" id="GO:0017056">
    <property type="term" value="F:structural constituent of nuclear pore"/>
    <property type="evidence" value="ECO:0007669"/>
    <property type="project" value="InterPro"/>
</dbReference>
<accession>A0AAE1N8T9</accession>
<dbReference type="PANTHER" id="PTHR31431:SF1">
    <property type="entry name" value="NUCLEOPORIN NUP188"/>
    <property type="match status" value="1"/>
</dbReference>
<reference evidence="1" key="1">
    <citation type="submission" date="2023-10" db="EMBL/GenBank/DDBJ databases">
        <title>Chromosome-level genome of the transformable northern wattle, Acacia crassicarpa.</title>
        <authorList>
            <person name="Massaro I."/>
            <person name="Sinha N.R."/>
            <person name="Poethig S."/>
            <person name="Leichty A.R."/>
        </authorList>
    </citation>
    <scope>NUCLEOTIDE SEQUENCE</scope>
    <source>
        <strain evidence="1">Acra3RX</strain>
        <tissue evidence="1">Leaf</tissue>
    </source>
</reference>
<dbReference type="GO" id="GO:0006606">
    <property type="term" value="P:protein import into nucleus"/>
    <property type="evidence" value="ECO:0007669"/>
    <property type="project" value="TreeGrafter"/>
</dbReference>
<evidence type="ECO:0000313" key="2">
    <source>
        <dbReference type="Proteomes" id="UP001293593"/>
    </source>
</evidence>
<dbReference type="GO" id="GO:0006405">
    <property type="term" value="P:RNA export from nucleus"/>
    <property type="evidence" value="ECO:0007669"/>
    <property type="project" value="TreeGrafter"/>
</dbReference>
<keyword evidence="2" id="KW-1185">Reference proteome</keyword>
<evidence type="ECO:0000313" key="1">
    <source>
        <dbReference type="EMBL" id="KAK4284831.1"/>
    </source>
</evidence>
<organism evidence="1 2">
    <name type="scientific">Acacia crassicarpa</name>
    <name type="common">northern wattle</name>
    <dbReference type="NCBI Taxonomy" id="499986"/>
    <lineage>
        <taxon>Eukaryota</taxon>
        <taxon>Viridiplantae</taxon>
        <taxon>Streptophyta</taxon>
        <taxon>Embryophyta</taxon>
        <taxon>Tracheophyta</taxon>
        <taxon>Spermatophyta</taxon>
        <taxon>Magnoliopsida</taxon>
        <taxon>eudicotyledons</taxon>
        <taxon>Gunneridae</taxon>
        <taxon>Pentapetalae</taxon>
        <taxon>rosids</taxon>
        <taxon>fabids</taxon>
        <taxon>Fabales</taxon>
        <taxon>Fabaceae</taxon>
        <taxon>Caesalpinioideae</taxon>
        <taxon>mimosoid clade</taxon>
        <taxon>Acacieae</taxon>
        <taxon>Acacia</taxon>
    </lineage>
</organism>
<name>A0AAE1N8T9_9FABA</name>
<evidence type="ECO:0008006" key="3">
    <source>
        <dbReference type="Google" id="ProtNLM"/>
    </source>
</evidence>
<dbReference type="PANTHER" id="PTHR31431">
    <property type="entry name" value="NUCLEOPORIN NUP188 HOMOLOG"/>
    <property type="match status" value="1"/>
</dbReference>
<proteinExistence type="predicted"/>